<dbReference type="Proteomes" id="UP000244940">
    <property type="component" value="Unassembled WGS sequence"/>
</dbReference>
<organism evidence="9 10">
    <name type="scientific">Pararhodobacter marinus</name>
    <dbReference type="NCBI Taxonomy" id="2184063"/>
    <lineage>
        <taxon>Bacteria</taxon>
        <taxon>Pseudomonadati</taxon>
        <taxon>Pseudomonadota</taxon>
        <taxon>Alphaproteobacteria</taxon>
        <taxon>Rhodobacterales</taxon>
        <taxon>Paracoccaceae</taxon>
        <taxon>Pararhodobacter</taxon>
    </lineage>
</organism>
<feature type="transmembrane region" description="Helical" evidence="7">
    <location>
        <begin position="168"/>
        <end position="184"/>
    </location>
</feature>
<dbReference type="Pfam" id="PF00528">
    <property type="entry name" value="BPD_transp_1"/>
    <property type="match status" value="1"/>
</dbReference>
<dbReference type="GO" id="GO:0005886">
    <property type="term" value="C:plasma membrane"/>
    <property type="evidence" value="ECO:0007669"/>
    <property type="project" value="UniProtKB-SubCell"/>
</dbReference>
<dbReference type="SUPFAM" id="SSF161098">
    <property type="entry name" value="MetI-like"/>
    <property type="match status" value="1"/>
</dbReference>
<evidence type="ECO:0000256" key="4">
    <source>
        <dbReference type="ARBA" id="ARBA00022692"/>
    </source>
</evidence>
<dbReference type="InterPro" id="IPR045621">
    <property type="entry name" value="BPD_transp_1_N"/>
</dbReference>
<reference evidence="9 10" key="1">
    <citation type="submission" date="2018-05" db="EMBL/GenBank/DDBJ databases">
        <title>Pararhodobacter marina sp. nov., isolated from deep-sea water of the Indian Ocean.</title>
        <authorList>
            <person name="Lai Q.Sr."/>
            <person name="Liu X."/>
            <person name="Shao Z."/>
        </authorList>
    </citation>
    <scope>NUCLEOTIDE SEQUENCE [LARGE SCALE GENOMIC DNA]</scope>
    <source>
        <strain evidence="9 10">CIC4N-9</strain>
    </source>
</reference>
<sequence>MLIYLSKRLGLSVLVALFASILAFSLLRLQGNAASALAGEGARPEDIALIIQTYGLDRPLVVQYLSWLGDVLQGDFGTSYFFRSPVADLILAKVGNTVILALASLSIALCLAIPLGVLAAVYSGTWIDRICVLISLMGQALPSFFLALCLIMVFAIKLRWLPASGDASWRHFVLPALTLGYYITPPFMRLVRAGMIDALGNDYVRTARAKGLPGYRVVTKHALRNALVPVVGLVAVQLGLLIGGSVVIESIFALDGLGYLAYQSIGYRDFPVLQAVVLLLAVVYVVLVLLADLVNAWIDPRLRVS</sequence>
<evidence type="ECO:0000256" key="3">
    <source>
        <dbReference type="ARBA" id="ARBA00022475"/>
    </source>
</evidence>
<proteinExistence type="inferred from homology"/>
<keyword evidence="5 7" id="KW-1133">Transmembrane helix</keyword>
<dbReference type="AlphaFoldDB" id="A0A2U2C6Z8"/>
<dbReference type="Pfam" id="PF19300">
    <property type="entry name" value="BPD_transp_1_N"/>
    <property type="match status" value="1"/>
</dbReference>
<keyword evidence="2 7" id="KW-0813">Transport</keyword>
<dbReference type="EMBL" id="QEYD01000010">
    <property type="protein sequence ID" value="PWE27619.1"/>
    <property type="molecule type" value="Genomic_DNA"/>
</dbReference>
<feature type="transmembrane region" description="Helical" evidence="7">
    <location>
        <begin position="272"/>
        <end position="298"/>
    </location>
</feature>
<dbReference type="GO" id="GO:0055085">
    <property type="term" value="P:transmembrane transport"/>
    <property type="evidence" value="ECO:0007669"/>
    <property type="project" value="InterPro"/>
</dbReference>
<dbReference type="PANTHER" id="PTHR43163">
    <property type="entry name" value="DIPEPTIDE TRANSPORT SYSTEM PERMEASE PROTEIN DPPB-RELATED"/>
    <property type="match status" value="1"/>
</dbReference>
<evidence type="ECO:0000256" key="6">
    <source>
        <dbReference type="ARBA" id="ARBA00023136"/>
    </source>
</evidence>
<evidence type="ECO:0000256" key="7">
    <source>
        <dbReference type="RuleBase" id="RU363032"/>
    </source>
</evidence>
<comment type="subcellular location">
    <subcellularLocation>
        <location evidence="1 7">Cell membrane</location>
        <topology evidence="1 7">Multi-pass membrane protein</topology>
    </subcellularLocation>
</comment>
<dbReference type="InterPro" id="IPR000515">
    <property type="entry name" value="MetI-like"/>
</dbReference>
<name>A0A2U2C6Z8_9RHOB</name>
<evidence type="ECO:0000256" key="5">
    <source>
        <dbReference type="ARBA" id="ARBA00022989"/>
    </source>
</evidence>
<dbReference type="PROSITE" id="PS50928">
    <property type="entry name" value="ABC_TM1"/>
    <property type="match status" value="1"/>
</dbReference>
<evidence type="ECO:0000256" key="1">
    <source>
        <dbReference type="ARBA" id="ARBA00004651"/>
    </source>
</evidence>
<keyword evidence="4 7" id="KW-0812">Transmembrane</keyword>
<dbReference type="GeneID" id="94366482"/>
<dbReference type="PANTHER" id="PTHR43163:SF6">
    <property type="entry name" value="DIPEPTIDE TRANSPORT SYSTEM PERMEASE PROTEIN DPPB-RELATED"/>
    <property type="match status" value="1"/>
</dbReference>
<gene>
    <name evidence="9" type="ORF">C4N9_16425</name>
</gene>
<evidence type="ECO:0000256" key="2">
    <source>
        <dbReference type="ARBA" id="ARBA00022448"/>
    </source>
</evidence>
<feature type="transmembrane region" description="Helical" evidence="7">
    <location>
        <begin position="130"/>
        <end position="156"/>
    </location>
</feature>
<keyword evidence="6 7" id="KW-0472">Membrane</keyword>
<evidence type="ECO:0000313" key="9">
    <source>
        <dbReference type="EMBL" id="PWE27619.1"/>
    </source>
</evidence>
<keyword evidence="10" id="KW-1185">Reference proteome</keyword>
<dbReference type="Gene3D" id="1.10.3720.10">
    <property type="entry name" value="MetI-like"/>
    <property type="match status" value="1"/>
</dbReference>
<feature type="domain" description="ABC transmembrane type-1" evidence="8">
    <location>
        <begin position="94"/>
        <end position="291"/>
    </location>
</feature>
<dbReference type="RefSeq" id="WP_109534430.1">
    <property type="nucleotide sequence ID" value="NZ_CAXPUO010000005.1"/>
</dbReference>
<evidence type="ECO:0000259" key="8">
    <source>
        <dbReference type="PROSITE" id="PS50928"/>
    </source>
</evidence>
<evidence type="ECO:0000313" key="10">
    <source>
        <dbReference type="Proteomes" id="UP000244940"/>
    </source>
</evidence>
<feature type="transmembrane region" description="Helical" evidence="7">
    <location>
        <begin position="98"/>
        <end position="123"/>
    </location>
</feature>
<protein>
    <submittedName>
        <fullName evidence="9">ABC transporter permease</fullName>
    </submittedName>
</protein>
<accession>A0A2U2C6Z8</accession>
<dbReference type="CDD" id="cd06261">
    <property type="entry name" value="TM_PBP2"/>
    <property type="match status" value="1"/>
</dbReference>
<keyword evidence="3" id="KW-1003">Cell membrane</keyword>
<comment type="similarity">
    <text evidence="7">Belongs to the binding-protein-dependent transport system permease family.</text>
</comment>
<feature type="transmembrane region" description="Helical" evidence="7">
    <location>
        <begin position="226"/>
        <end position="252"/>
    </location>
</feature>
<comment type="caution">
    <text evidence="9">The sequence shown here is derived from an EMBL/GenBank/DDBJ whole genome shotgun (WGS) entry which is preliminary data.</text>
</comment>
<dbReference type="InterPro" id="IPR035906">
    <property type="entry name" value="MetI-like_sf"/>
</dbReference>
<dbReference type="OrthoDB" id="9807402at2"/>